<dbReference type="EMBL" id="JAVAMP010000008">
    <property type="protein sequence ID" value="MDP5275504.1"/>
    <property type="molecule type" value="Genomic_DNA"/>
</dbReference>
<sequence>MSAFDKCSNIVCDFKDETEPVNLVAGADPVTILEVTVCVKDKNKTVKLDWSVNETLFSEDVDPIFPIEVNPNATVEYILCNNDQQIGPTVTSSHSINNMVDITSPSVSGAQTLSFTHESQPNFTFCDEQPFLGNNSYQVKASLLNPDSGATNSANLFDRSLVAVCFSVN</sequence>
<dbReference type="RefSeq" id="WP_305992813.1">
    <property type="nucleotide sequence ID" value="NZ_JAVAMP010000008.1"/>
</dbReference>
<accession>A0ABT9J3D4</accession>
<evidence type="ECO:0000313" key="2">
    <source>
        <dbReference type="Proteomes" id="UP001231941"/>
    </source>
</evidence>
<dbReference type="Proteomes" id="UP001231941">
    <property type="component" value="Unassembled WGS sequence"/>
</dbReference>
<gene>
    <name evidence="1" type="ORF">Q5Y73_15450</name>
</gene>
<name>A0ABT9J3D4_9BACL</name>
<comment type="caution">
    <text evidence="1">The sequence shown here is derived from an EMBL/GenBank/DDBJ whole genome shotgun (WGS) entry which is preliminary data.</text>
</comment>
<evidence type="ECO:0000313" key="1">
    <source>
        <dbReference type="EMBL" id="MDP5275504.1"/>
    </source>
</evidence>
<reference evidence="1 2" key="1">
    <citation type="submission" date="2023-08" db="EMBL/GenBank/DDBJ databases">
        <authorList>
            <person name="Park J.-S."/>
        </authorList>
    </citation>
    <scope>NUCLEOTIDE SEQUENCE [LARGE SCALE GENOMIC DNA]</scope>
    <source>
        <strain evidence="1 2">2205SS18-9</strain>
    </source>
</reference>
<proteinExistence type="predicted"/>
<protein>
    <submittedName>
        <fullName evidence="1">Uncharacterized protein</fullName>
    </submittedName>
</protein>
<organism evidence="1 2">
    <name type="scientific">Chengkuizengella axinellae</name>
    <dbReference type="NCBI Taxonomy" id="3064388"/>
    <lineage>
        <taxon>Bacteria</taxon>
        <taxon>Bacillati</taxon>
        <taxon>Bacillota</taxon>
        <taxon>Bacilli</taxon>
        <taxon>Bacillales</taxon>
        <taxon>Paenibacillaceae</taxon>
        <taxon>Chengkuizengella</taxon>
    </lineage>
</organism>
<keyword evidence="2" id="KW-1185">Reference proteome</keyword>